<gene>
    <name evidence="1" type="ORF">FC794_00495</name>
</gene>
<dbReference type="InterPro" id="IPR036390">
    <property type="entry name" value="WH_DNA-bd_sf"/>
</dbReference>
<protein>
    <submittedName>
        <fullName evidence="1">Uncharacterized protein</fullName>
    </submittedName>
</protein>
<name>A0A6B3ZYC3_CLOBO</name>
<organism evidence="1 2">
    <name type="scientific">Clostridium botulinum</name>
    <dbReference type="NCBI Taxonomy" id="1491"/>
    <lineage>
        <taxon>Bacteria</taxon>
        <taxon>Bacillati</taxon>
        <taxon>Bacillota</taxon>
        <taxon>Clostridia</taxon>
        <taxon>Eubacteriales</taxon>
        <taxon>Clostridiaceae</taxon>
        <taxon>Clostridium</taxon>
    </lineage>
</organism>
<evidence type="ECO:0000313" key="1">
    <source>
        <dbReference type="EMBL" id="NFG15302.1"/>
    </source>
</evidence>
<dbReference type="SUPFAM" id="SSF46785">
    <property type="entry name" value="Winged helix' DNA-binding domain"/>
    <property type="match status" value="1"/>
</dbReference>
<dbReference type="Pfam" id="PF01638">
    <property type="entry name" value="HxlR"/>
    <property type="match status" value="1"/>
</dbReference>
<sequence length="46" mass="5436">MCFGHWWKVEDEIVVRKKYPQVPTKVEYLLSEEGLSIVPIVNFSKL</sequence>
<reference evidence="1 2" key="1">
    <citation type="submission" date="2019-04" db="EMBL/GenBank/DDBJ databases">
        <title>Genome sequencing of Clostridium botulinum Groups I-IV and Clostridium butyricum.</title>
        <authorList>
            <person name="Brunt J."/>
            <person name="Van Vliet A.H.M."/>
            <person name="Stringer S.C."/>
            <person name="Carter A.T."/>
            <person name="Peck M.W."/>
        </authorList>
    </citation>
    <scope>NUCLEOTIDE SEQUENCE [LARGE SCALE GENOMIC DNA]</scope>
    <source>
        <strain evidence="1 2">IFR 18/037</strain>
    </source>
</reference>
<accession>A0A6B3ZYC3</accession>
<proteinExistence type="predicted"/>
<dbReference type="InterPro" id="IPR036388">
    <property type="entry name" value="WH-like_DNA-bd_sf"/>
</dbReference>
<dbReference type="Gene3D" id="1.10.10.10">
    <property type="entry name" value="Winged helix-like DNA-binding domain superfamily/Winged helix DNA-binding domain"/>
    <property type="match status" value="1"/>
</dbReference>
<evidence type="ECO:0000313" key="2">
    <source>
        <dbReference type="Proteomes" id="UP000478995"/>
    </source>
</evidence>
<comment type="caution">
    <text evidence="1">The sequence shown here is derived from an EMBL/GenBank/DDBJ whole genome shotgun (WGS) entry which is preliminary data.</text>
</comment>
<dbReference type="EMBL" id="SWOY01000001">
    <property type="protein sequence ID" value="NFG15302.1"/>
    <property type="molecule type" value="Genomic_DNA"/>
</dbReference>
<dbReference type="InterPro" id="IPR002577">
    <property type="entry name" value="HTH_HxlR"/>
</dbReference>
<dbReference type="AlphaFoldDB" id="A0A6B3ZYC3"/>
<dbReference type="Proteomes" id="UP000478995">
    <property type="component" value="Unassembled WGS sequence"/>
</dbReference>